<reference evidence="2 3" key="1">
    <citation type="submission" date="2024-08" db="EMBL/GenBank/DDBJ databases">
        <title>Insights into the chromosomal genome structure of Flemingia macrophylla.</title>
        <authorList>
            <person name="Ding Y."/>
            <person name="Zhao Y."/>
            <person name="Bi W."/>
            <person name="Wu M."/>
            <person name="Zhao G."/>
            <person name="Gong Y."/>
            <person name="Li W."/>
            <person name="Zhang P."/>
        </authorList>
    </citation>
    <scope>NUCLEOTIDE SEQUENCE [LARGE SCALE GENOMIC DNA]</scope>
    <source>
        <strain evidence="2">DYQJB</strain>
        <tissue evidence="2">Leaf</tissue>
    </source>
</reference>
<gene>
    <name evidence="2" type="ORF">Fmac_031928</name>
</gene>
<name>A0ABD1L3E9_9FABA</name>
<evidence type="ECO:0000313" key="2">
    <source>
        <dbReference type="EMBL" id="KAL2318052.1"/>
    </source>
</evidence>
<organism evidence="2 3">
    <name type="scientific">Flemingia macrophylla</name>
    <dbReference type="NCBI Taxonomy" id="520843"/>
    <lineage>
        <taxon>Eukaryota</taxon>
        <taxon>Viridiplantae</taxon>
        <taxon>Streptophyta</taxon>
        <taxon>Embryophyta</taxon>
        <taxon>Tracheophyta</taxon>
        <taxon>Spermatophyta</taxon>
        <taxon>Magnoliopsida</taxon>
        <taxon>eudicotyledons</taxon>
        <taxon>Gunneridae</taxon>
        <taxon>Pentapetalae</taxon>
        <taxon>rosids</taxon>
        <taxon>fabids</taxon>
        <taxon>Fabales</taxon>
        <taxon>Fabaceae</taxon>
        <taxon>Papilionoideae</taxon>
        <taxon>50 kb inversion clade</taxon>
        <taxon>NPAAA clade</taxon>
        <taxon>indigoferoid/millettioid clade</taxon>
        <taxon>Phaseoleae</taxon>
        <taxon>Flemingia</taxon>
    </lineage>
</organism>
<evidence type="ECO:0000313" key="3">
    <source>
        <dbReference type="Proteomes" id="UP001603857"/>
    </source>
</evidence>
<proteinExistence type="predicted"/>
<dbReference type="EMBL" id="JBGMDY010000011">
    <property type="protein sequence ID" value="KAL2318052.1"/>
    <property type="molecule type" value="Genomic_DNA"/>
</dbReference>
<dbReference type="AlphaFoldDB" id="A0ABD1L3E9"/>
<accession>A0ABD1L3E9</accession>
<feature type="region of interest" description="Disordered" evidence="1">
    <location>
        <begin position="1"/>
        <end position="21"/>
    </location>
</feature>
<keyword evidence="3" id="KW-1185">Reference proteome</keyword>
<protein>
    <submittedName>
        <fullName evidence="2">Uncharacterized protein</fullName>
    </submittedName>
</protein>
<evidence type="ECO:0000256" key="1">
    <source>
        <dbReference type="SAM" id="MobiDB-lite"/>
    </source>
</evidence>
<comment type="caution">
    <text evidence="2">The sequence shown here is derived from an EMBL/GenBank/DDBJ whole genome shotgun (WGS) entry which is preliminary data.</text>
</comment>
<dbReference type="Proteomes" id="UP001603857">
    <property type="component" value="Unassembled WGS sequence"/>
</dbReference>
<sequence>MSGMGVQRPNAQRGLQARAHHALRSASSPMVHYAWHLPEPNFEDFSVFIPKVML</sequence>